<dbReference type="PRINTS" id="PR00415">
    <property type="entry name" value="ACONITASE"/>
</dbReference>
<dbReference type="HAMAP" id="MF_01027">
    <property type="entry name" value="LeuC_type2"/>
    <property type="match status" value="1"/>
</dbReference>
<proteinExistence type="inferred from homology"/>
<comment type="cofactor">
    <cofactor evidence="9">
        <name>[4Fe-4S] cluster</name>
        <dbReference type="ChEBI" id="CHEBI:49883"/>
    </cofactor>
    <text evidence="9">Binds 1 [4Fe-4S] cluster per subunit.</text>
</comment>
<evidence type="ECO:0000313" key="11">
    <source>
        <dbReference type="EMBL" id="KXB06986.1"/>
    </source>
</evidence>
<evidence type="ECO:0000256" key="8">
    <source>
        <dbReference type="ARBA" id="ARBA00023304"/>
    </source>
</evidence>
<keyword evidence="3 9" id="KW-0028">Amino-acid biosynthesis</keyword>
<comment type="catalytic activity">
    <reaction evidence="9">
        <text>(2R,3S)-3-isopropylmalate = (2S)-2-isopropylmalate</text>
        <dbReference type="Rhea" id="RHEA:32287"/>
        <dbReference type="ChEBI" id="CHEBI:1178"/>
        <dbReference type="ChEBI" id="CHEBI:35121"/>
        <dbReference type="EC" id="4.2.1.33"/>
    </reaction>
</comment>
<evidence type="ECO:0000256" key="9">
    <source>
        <dbReference type="HAMAP-Rule" id="MF_01027"/>
    </source>
</evidence>
<protein>
    <recommendedName>
        <fullName evidence="9">3-isopropylmalate dehydratase large subunit</fullName>
        <ecNumber evidence="9">4.2.1.33</ecNumber>
    </recommendedName>
    <alternativeName>
        <fullName evidence="9">Alpha-IPM isomerase</fullName>
        <shortName evidence="9">IPMI</shortName>
    </alternativeName>
    <alternativeName>
        <fullName evidence="9">Isopropylmalate isomerase</fullName>
    </alternativeName>
</protein>
<dbReference type="InterPro" id="IPR006251">
    <property type="entry name" value="Homoacnase/IPMdehydase_lsu"/>
</dbReference>
<feature type="domain" description="Aconitase/3-isopropylmalate dehydratase large subunit alpha/beta/alpha" evidence="10">
    <location>
        <begin position="8"/>
        <end position="285"/>
    </location>
</feature>
<comment type="caution">
    <text evidence="11">The sequence shown here is derived from an EMBL/GenBank/DDBJ whole genome shotgun (WGS) entry which is preliminary data.</text>
</comment>
<dbReference type="PANTHER" id="PTHR43822">
    <property type="entry name" value="HOMOACONITASE, MITOCHONDRIAL-RELATED"/>
    <property type="match status" value="1"/>
</dbReference>
<evidence type="ECO:0000256" key="3">
    <source>
        <dbReference type="ARBA" id="ARBA00022605"/>
    </source>
</evidence>
<organism evidence="11 12">
    <name type="scientific">candidate division MSBL1 archaeon SCGC-AAA382C18</name>
    <dbReference type="NCBI Taxonomy" id="1698281"/>
    <lineage>
        <taxon>Archaea</taxon>
        <taxon>Methanobacteriati</taxon>
        <taxon>Methanobacteriota</taxon>
        <taxon>candidate division MSBL1</taxon>
    </lineage>
</organism>
<feature type="binding site" evidence="9">
    <location>
        <position position="299"/>
    </location>
    <ligand>
        <name>[4Fe-4S] cluster</name>
        <dbReference type="ChEBI" id="CHEBI:49883"/>
    </ligand>
</feature>
<keyword evidence="7 9" id="KW-0456">Lyase</keyword>
<dbReference type="InterPro" id="IPR001030">
    <property type="entry name" value="Acoase/IPM_deHydtase_lsu_aba"/>
</dbReference>
<feature type="binding site" evidence="9">
    <location>
        <position position="359"/>
    </location>
    <ligand>
        <name>[4Fe-4S] cluster</name>
        <dbReference type="ChEBI" id="CHEBI:49883"/>
    </ligand>
</feature>
<dbReference type="GO" id="GO:0051539">
    <property type="term" value="F:4 iron, 4 sulfur cluster binding"/>
    <property type="evidence" value="ECO:0007669"/>
    <property type="project" value="UniProtKB-KW"/>
</dbReference>
<evidence type="ECO:0000256" key="4">
    <source>
        <dbReference type="ARBA" id="ARBA00022723"/>
    </source>
</evidence>
<dbReference type="EMBL" id="LHYF01000015">
    <property type="protein sequence ID" value="KXB06986.1"/>
    <property type="molecule type" value="Genomic_DNA"/>
</dbReference>
<dbReference type="InterPro" id="IPR050067">
    <property type="entry name" value="IPM_dehydratase_rel_enz"/>
</dbReference>
<dbReference type="AlphaFoldDB" id="A0A133VKK7"/>
<dbReference type="Proteomes" id="UP000070404">
    <property type="component" value="Unassembled WGS sequence"/>
</dbReference>
<evidence type="ECO:0000256" key="2">
    <source>
        <dbReference type="ARBA" id="ARBA00022485"/>
    </source>
</evidence>
<evidence type="ECO:0000256" key="7">
    <source>
        <dbReference type="ARBA" id="ARBA00023239"/>
    </source>
</evidence>
<dbReference type="PROSITE" id="PS00450">
    <property type="entry name" value="ACONITASE_1"/>
    <property type="match status" value="1"/>
</dbReference>
<comment type="subunit">
    <text evidence="9">Heterodimer of LeuC and LeuD.</text>
</comment>
<reference evidence="11 12" key="1">
    <citation type="journal article" date="2016" name="Sci. Rep.">
        <title>Metabolic traits of an uncultured archaeal lineage -MSBL1- from brine pools of the Red Sea.</title>
        <authorList>
            <person name="Mwirichia R."/>
            <person name="Alam I."/>
            <person name="Rashid M."/>
            <person name="Vinu M."/>
            <person name="Ba-Alawi W."/>
            <person name="Anthony Kamau A."/>
            <person name="Kamanda Ngugi D."/>
            <person name="Goker M."/>
            <person name="Klenk H.P."/>
            <person name="Bajic V."/>
            <person name="Stingl U."/>
        </authorList>
    </citation>
    <scope>NUCLEOTIDE SEQUENCE [LARGE SCALE GENOMIC DNA]</scope>
    <source>
        <strain evidence="11">SCGC-AAA382C18</strain>
    </source>
</reference>
<keyword evidence="6 9" id="KW-0411">Iron-sulfur</keyword>
<dbReference type="InterPro" id="IPR018136">
    <property type="entry name" value="Aconitase_4Fe-4S_BS"/>
</dbReference>
<dbReference type="PANTHER" id="PTHR43822:SF22">
    <property type="entry name" value="ISOPROPYLMALATE_CITRAMALATE ISOMERASE LARGE SUBUNIT"/>
    <property type="match status" value="1"/>
</dbReference>
<dbReference type="EC" id="4.2.1.33" evidence="9"/>
<dbReference type="Gene3D" id="3.30.499.10">
    <property type="entry name" value="Aconitase, domain 3"/>
    <property type="match status" value="2"/>
</dbReference>
<feature type="binding site" evidence="9">
    <location>
        <position position="362"/>
    </location>
    <ligand>
        <name>[4Fe-4S] cluster</name>
        <dbReference type="ChEBI" id="CHEBI:49883"/>
    </ligand>
</feature>
<sequence length="418" mass="44817">MGKTIAEKILAEKSGQDEVNAGDVVRAEIDSAMANDLTAPLTVDALEEIDFEKVWDPESIVLVFDHQAPPTTIDAAEDQADLRDFAREQDISNLYGHNEGVCHQLMMEEGHVMPSQLVVGADSHTCTYGALGAFSTGIGSTDMAAVFAEGELWFRVPETMNIKVKGELSELVMPKDFVLKTAGDVGADGATYMSMEFTGPGMEKISVAGRMSICNMGIEMGAKTAIVPPDDMTEEYVQDRSDESYSLTYPDEDADYKEVLSYDADRIEPMVACPHRVDNVSPISEIGEVEIQQAFLGSCTNGRLEDLSTAASILDGGEIDDSVRFLVAPASQKIYREALNEGIIDKLVDAGATIQPPGCTTCWGGHLGILASGETCVSSSNRNFKGRMGSPEAEIYLSSPATVAASALTGKITDARKI</sequence>
<evidence type="ECO:0000256" key="6">
    <source>
        <dbReference type="ARBA" id="ARBA00023014"/>
    </source>
</evidence>
<comment type="pathway">
    <text evidence="9">Amino-acid biosynthesis; L-leucine biosynthesis; L-leucine from 3-methyl-2-oxobutanoate: step 2/4.</text>
</comment>
<dbReference type="GO" id="GO:0003861">
    <property type="term" value="F:3-isopropylmalate dehydratase activity"/>
    <property type="evidence" value="ECO:0007669"/>
    <property type="project" value="UniProtKB-UniRule"/>
</dbReference>
<keyword evidence="1 9" id="KW-0432">Leucine biosynthesis</keyword>
<keyword evidence="12" id="KW-1185">Reference proteome</keyword>
<accession>A0A133VKK7</accession>
<comment type="similarity">
    <text evidence="9">Belongs to the aconitase/IPM isomerase family. LeuC type 2 subfamily.</text>
</comment>
<dbReference type="GO" id="GO:0009098">
    <property type="term" value="P:L-leucine biosynthetic process"/>
    <property type="evidence" value="ECO:0007669"/>
    <property type="project" value="UniProtKB-UniRule"/>
</dbReference>
<dbReference type="InterPro" id="IPR011826">
    <property type="entry name" value="HAcnase/IPMdehydase_lsu_prok"/>
</dbReference>
<gene>
    <name evidence="9" type="primary">leuC</name>
    <name evidence="11" type="ORF">AKJ52_01225</name>
</gene>
<dbReference type="GO" id="GO:0046872">
    <property type="term" value="F:metal ion binding"/>
    <property type="evidence" value="ECO:0007669"/>
    <property type="project" value="UniProtKB-KW"/>
</dbReference>
<dbReference type="NCBIfam" id="TIGR02086">
    <property type="entry name" value="IPMI_arch"/>
    <property type="match status" value="1"/>
</dbReference>
<dbReference type="CDD" id="cd01583">
    <property type="entry name" value="IPMI"/>
    <property type="match status" value="1"/>
</dbReference>
<dbReference type="NCBIfam" id="NF001614">
    <property type="entry name" value="PRK00402.1"/>
    <property type="match status" value="1"/>
</dbReference>
<dbReference type="InterPro" id="IPR015931">
    <property type="entry name" value="Acnase/IPM_dHydase_lsu_aba_1/3"/>
</dbReference>
<evidence type="ECO:0000313" key="12">
    <source>
        <dbReference type="Proteomes" id="UP000070404"/>
    </source>
</evidence>
<keyword evidence="8 9" id="KW-0100">Branched-chain amino acid biosynthesis</keyword>
<evidence type="ECO:0000256" key="5">
    <source>
        <dbReference type="ARBA" id="ARBA00023004"/>
    </source>
</evidence>
<keyword evidence="4 9" id="KW-0479">Metal-binding</keyword>
<comment type="function">
    <text evidence="9">Catalyzes the isomerization between 2-isopropylmalate and 3-isopropylmalate, via the formation of 2-isopropylmaleate.</text>
</comment>
<dbReference type="NCBIfam" id="TIGR01343">
    <property type="entry name" value="hacA_fam"/>
    <property type="match status" value="1"/>
</dbReference>
<dbReference type="Pfam" id="PF00330">
    <property type="entry name" value="Aconitase"/>
    <property type="match status" value="1"/>
</dbReference>
<evidence type="ECO:0000256" key="1">
    <source>
        <dbReference type="ARBA" id="ARBA00022430"/>
    </source>
</evidence>
<dbReference type="SUPFAM" id="SSF53732">
    <property type="entry name" value="Aconitase iron-sulfur domain"/>
    <property type="match status" value="1"/>
</dbReference>
<name>A0A133VKK7_9EURY</name>
<keyword evidence="5 9" id="KW-0408">Iron</keyword>
<keyword evidence="2 9" id="KW-0004">4Fe-4S</keyword>
<dbReference type="InterPro" id="IPR033941">
    <property type="entry name" value="IPMI_cat"/>
</dbReference>
<dbReference type="UniPathway" id="UPA00048">
    <property type="reaction ID" value="UER00071"/>
</dbReference>
<dbReference type="PATRIC" id="fig|1698281.3.peg.108"/>
<dbReference type="InterPro" id="IPR036008">
    <property type="entry name" value="Aconitase_4Fe-4S_dom"/>
</dbReference>
<evidence type="ECO:0000259" key="10">
    <source>
        <dbReference type="Pfam" id="PF00330"/>
    </source>
</evidence>